<proteinExistence type="inferred from homology"/>
<dbReference type="InterPro" id="IPR008493">
    <property type="entry name" value="Hikeshi-like_N"/>
</dbReference>
<sequence length="198" mass="21728">MFGVIVAGRPVLTEHTQIDPTHFIFPLVNPESVNHVVVFLTGLTPFPENYAGAVYLSLPGLESERAWLYLGFISNEKPSAIFKVCKLNSTAKLTAQNGLFGSAVSLSDVAQLGISVEPNSVIATHTPVSGAAPSSVESFVMFSRKMVESFYNFAASFAASPHTVTLSAEETYVPLSVLTRWYDQFLRRLSTNKNFWME</sequence>
<dbReference type="GO" id="GO:0006606">
    <property type="term" value="P:protein import into nucleus"/>
    <property type="evidence" value="ECO:0007669"/>
    <property type="project" value="TreeGrafter"/>
</dbReference>
<evidence type="ECO:0000256" key="1">
    <source>
        <dbReference type="ARBA" id="ARBA00006623"/>
    </source>
</evidence>
<evidence type="ECO:0000259" key="2">
    <source>
        <dbReference type="Pfam" id="PF05603"/>
    </source>
</evidence>
<name>A0A5S6QZ63_TRIMR</name>
<dbReference type="PANTHER" id="PTHR12925">
    <property type="entry name" value="HIKESHI FAMILY MEMBER"/>
    <property type="match status" value="1"/>
</dbReference>
<dbReference type="GO" id="GO:0005634">
    <property type="term" value="C:nucleus"/>
    <property type="evidence" value="ECO:0007669"/>
    <property type="project" value="TreeGrafter"/>
</dbReference>
<reference evidence="5" key="1">
    <citation type="submission" date="2019-12" db="UniProtKB">
        <authorList>
            <consortium name="WormBaseParasite"/>
        </authorList>
    </citation>
    <scope>IDENTIFICATION</scope>
</reference>
<dbReference type="WBParaSite" id="TMUE_3000012671.1">
    <property type="protein sequence ID" value="TMUE_3000012671.1"/>
    <property type="gene ID" value="WBGene00294801"/>
</dbReference>
<dbReference type="Proteomes" id="UP000046395">
    <property type="component" value="Unassembled WGS sequence"/>
</dbReference>
<feature type="domain" description="Hikeshi-like N-terminal" evidence="2">
    <location>
        <begin position="5"/>
        <end position="129"/>
    </location>
</feature>
<accession>A0A5S6QZ63</accession>
<dbReference type="Pfam" id="PF21057">
    <property type="entry name" value="Hikeshi-like_C"/>
    <property type="match status" value="1"/>
</dbReference>
<organism evidence="4 5">
    <name type="scientific">Trichuris muris</name>
    <name type="common">Mouse whipworm</name>
    <dbReference type="NCBI Taxonomy" id="70415"/>
    <lineage>
        <taxon>Eukaryota</taxon>
        <taxon>Metazoa</taxon>
        <taxon>Ecdysozoa</taxon>
        <taxon>Nematoda</taxon>
        <taxon>Enoplea</taxon>
        <taxon>Dorylaimia</taxon>
        <taxon>Trichinellida</taxon>
        <taxon>Trichuridae</taxon>
        <taxon>Trichuris</taxon>
    </lineage>
</organism>
<feature type="domain" description="Hikeshi-like C-terminal" evidence="3">
    <location>
        <begin position="138"/>
        <end position="197"/>
    </location>
</feature>
<evidence type="ECO:0000259" key="3">
    <source>
        <dbReference type="Pfam" id="PF21057"/>
    </source>
</evidence>
<dbReference type="PANTHER" id="PTHR12925:SF0">
    <property type="entry name" value="PROTEIN HIKESHI"/>
    <property type="match status" value="1"/>
</dbReference>
<dbReference type="GO" id="GO:0061608">
    <property type="term" value="F:nuclear import signal receptor activity"/>
    <property type="evidence" value="ECO:0007669"/>
    <property type="project" value="TreeGrafter"/>
</dbReference>
<dbReference type="GO" id="GO:0030544">
    <property type="term" value="F:Hsp70 protein binding"/>
    <property type="evidence" value="ECO:0007669"/>
    <property type="project" value="TreeGrafter"/>
</dbReference>
<dbReference type="InterPro" id="IPR031318">
    <property type="entry name" value="OPI10"/>
</dbReference>
<dbReference type="InterPro" id="IPR048364">
    <property type="entry name" value="Hikeshi-like_C"/>
</dbReference>
<dbReference type="AlphaFoldDB" id="A0A5S6QZ63"/>
<dbReference type="Pfam" id="PF05603">
    <property type="entry name" value="Hikeshi-like_N"/>
    <property type="match status" value="1"/>
</dbReference>
<comment type="similarity">
    <text evidence="1">Belongs to the OPI10 family.</text>
</comment>
<dbReference type="STRING" id="70415.A0A5S6QZ63"/>
<protein>
    <submittedName>
        <fullName evidence="5">DUF775 domain-containing protein</fullName>
    </submittedName>
</protein>
<evidence type="ECO:0000313" key="4">
    <source>
        <dbReference type="Proteomes" id="UP000046395"/>
    </source>
</evidence>
<evidence type="ECO:0000313" key="5">
    <source>
        <dbReference type="WBParaSite" id="TMUE_3000012671.1"/>
    </source>
</evidence>
<keyword evidence="4" id="KW-1185">Reference proteome</keyword>
<dbReference type="GO" id="GO:0005829">
    <property type="term" value="C:cytosol"/>
    <property type="evidence" value="ECO:0007669"/>
    <property type="project" value="TreeGrafter"/>
</dbReference>